<feature type="transmembrane region" description="Helical" evidence="1">
    <location>
        <begin position="71"/>
        <end position="99"/>
    </location>
</feature>
<dbReference type="AlphaFoldDB" id="A0A4S8KUP8"/>
<evidence type="ECO:0000256" key="1">
    <source>
        <dbReference type="SAM" id="Phobius"/>
    </source>
</evidence>
<keyword evidence="3" id="KW-1185">Reference proteome</keyword>
<name>A0A4S8KUP8_DENBC</name>
<reference evidence="2 3" key="1">
    <citation type="journal article" date="2019" name="Nat. Ecol. Evol.">
        <title>Megaphylogeny resolves global patterns of mushroom evolution.</title>
        <authorList>
            <person name="Varga T."/>
            <person name="Krizsan K."/>
            <person name="Foldi C."/>
            <person name="Dima B."/>
            <person name="Sanchez-Garcia M."/>
            <person name="Sanchez-Ramirez S."/>
            <person name="Szollosi G.J."/>
            <person name="Szarkandi J.G."/>
            <person name="Papp V."/>
            <person name="Albert L."/>
            <person name="Andreopoulos W."/>
            <person name="Angelini C."/>
            <person name="Antonin V."/>
            <person name="Barry K.W."/>
            <person name="Bougher N.L."/>
            <person name="Buchanan P."/>
            <person name="Buyck B."/>
            <person name="Bense V."/>
            <person name="Catcheside P."/>
            <person name="Chovatia M."/>
            <person name="Cooper J."/>
            <person name="Damon W."/>
            <person name="Desjardin D."/>
            <person name="Finy P."/>
            <person name="Geml J."/>
            <person name="Haridas S."/>
            <person name="Hughes K."/>
            <person name="Justo A."/>
            <person name="Karasinski D."/>
            <person name="Kautmanova I."/>
            <person name="Kiss B."/>
            <person name="Kocsube S."/>
            <person name="Kotiranta H."/>
            <person name="LaButti K.M."/>
            <person name="Lechner B.E."/>
            <person name="Liimatainen K."/>
            <person name="Lipzen A."/>
            <person name="Lukacs Z."/>
            <person name="Mihaltcheva S."/>
            <person name="Morgado L.N."/>
            <person name="Niskanen T."/>
            <person name="Noordeloos M.E."/>
            <person name="Ohm R.A."/>
            <person name="Ortiz-Santana B."/>
            <person name="Ovrebo C."/>
            <person name="Racz N."/>
            <person name="Riley R."/>
            <person name="Savchenko A."/>
            <person name="Shiryaev A."/>
            <person name="Soop K."/>
            <person name="Spirin V."/>
            <person name="Szebenyi C."/>
            <person name="Tomsovsky M."/>
            <person name="Tulloss R.E."/>
            <person name="Uehling J."/>
            <person name="Grigoriev I.V."/>
            <person name="Vagvolgyi C."/>
            <person name="Papp T."/>
            <person name="Martin F.M."/>
            <person name="Miettinen O."/>
            <person name="Hibbett D.S."/>
            <person name="Nagy L.G."/>
        </authorList>
    </citation>
    <scope>NUCLEOTIDE SEQUENCE [LARGE SCALE GENOMIC DNA]</scope>
    <source>
        <strain evidence="2 3">CBS 962.96</strain>
    </source>
</reference>
<dbReference type="EMBL" id="ML180022">
    <property type="protein sequence ID" value="THU79461.1"/>
    <property type="molecule type" value="Genomic_DNA"/>
</dbReference>
<accession>A0A4S8KUP8</accession>
<feature type="non-terminal residue" evidence="2">
    <location>
        <position position="1"/>
    </location>
</feature>
<dbReference type="OrthoDB" id="3105622at2759"/>
<protein>
    <submittedName>
        <fullName evidence="2">Uncharacterized protein</fullName>
    </submittedName>
</protein>
<proteinExistence type="predicted"/>
<organism evidence="2 3">
    <name type="scientific">Dendrothele bispora (strain CBS 962.96)</name>
    <dbReference type="NCBI Taxonomy" id="1314807"/>
    <lineage>
        <taxon>Eukaryota</taxon>
        <taxon>Fungi</taxon>
        <taxon>Dikarya</taxon>
        <taxon>Basidiomycota</taxon>
        <taxon>Agaricomycotina</taxon>
        <taxon>Agaricomycetes</taxon>
        <taxon>Agaricomycetidae</taxon>
        <taxon>Agaricales</taxon>
        <taxon>Agaricales incertae sedis</taxon>
        <taxon>Dendrothele</taxon>
    </lineage>
</organism>
<evidence type="ECO:0000313" key="2">
    <source>
        <dbReference type="EMBL" id="THU79461.1"/>
    </source>
</evidence>
<gene>
    <name evidence="2" type="ORF">K435DRAFT_943082</name>
</gene>
<dbReference type="Proteomes" id="UP000297245">
    <property type="component" value="Unassembled WGS sequence"/>
</dbReference>
<sequence length="164" mass="18765">NRTFKAKVEERRAAKRVRIRELEAAGKRRSRRSILIEVDIDCALSVAWILNDAIFNRPEGTAIVDGAKARIIHNIVLCAIAIPIEYLVFSLFIFIAVVFKVRRARRGQIRLQGDEESRVGVPTQGMAQVPSMKEGFEEKLIEIDDTVEKFEDRMSKEEHTEIDN</sequence>
<evidence type="ECO:0000313" key="3">
    <source>
        <dbReference type="Proteomes" id="UP000297245"/>
    </source>
</evidence>
<keyword evidence="1" id="KW-0472">Membrane</keyword>
<keyword evidence="1" id="KW-1133">Transmembrane helix</keyword>
<keyword evidence="1" id="KW-0812">Transmembrane</keyword>